<organism evidence="3 4">
    <name type="scientific">Stakelama flava</name>
    <dbReference type="NCBI Taxonomy" id="2860338"/>
    <lineage>
        <taxon>Bacteria</taxon>
        <taxon>Pseudomonadati</taxon>
        <taxon>Pseudomonadota</taxon>
        <taxon>Alphaproteobacteria</taxon>
        <taxon>Sphingomonadales</taxon>
        <taxon>Sphingomonadaceae</taxon>
        <taxon>Stakelama</taxon>
    </lineage>
</organism>
<protein>
    <submittedName>
        <fullName evidence="3">Sodium/sugar symporter</fullName>
    </submittedName>
</protein>
<keyword evidence="2" id="KW-0472">Membrane</keyword>
<feature type="transmembrane region" description="Helical" evidence="2">
    <location>
        <begin position="319"/>
        <end position="342"/>
    </location>
</feature>
<evidence type="ECO:0000256" key="1">
    <source>
        <dbReference type="RuleBase" id="RU362091"/>
    </source>
</evidence>
<feature type="transmembrane region" description="Helical" evidence="2">
    <location>
        <begin position="390"/>
        <end position="408"/>
    </location>
</feature>
<reference evidence="3 4" key="1">
    <citation type="submission" date="2021-07" db="EMBL/GenBank/DDBJ databases">
        <title>Stakelama flava sp. nov., a novel endophytic bacterium isolated from branch of Kandelia candel.</title>
        <authorList>
            <person name="Tuo L."/>
        </authorList>
    </citation>
    <scope>NUCLEOTIDE SEQUENCE [LARGE SCALE GENOMIC DNA]</scope>
    <source>
        <strain evidence="3 4">CBK3Z-3</strain>
    </source>
</reference>
<gene>
    <name evidence="3" type="ORF">KY084_03485</name>
</gene>
<dbReference type="CDD" id="cd10325">
    <property type="entry name" value="SLC5sbd_vSGLT"/>
    <property type="match status" value="1"/>
</dbReference>
<feature type="transmembrane region" description="Helical" evidence="2">
    <location>
        <begin position="46"/>
        <end position="62"/>
    </location>
</feature>
<accession>A0ABS6XID4</accession>
<feature type="transmembrane region" description="Helical" evidence="2">
    <location>
        <begin position="82"/>
        <end position="102"/>
    </location>
</feature>
<dbReference type="NCBIfam" id="TIGR00813">
    <property type="entry name" value="sss"/>
    <property type="match status" value="1"/>
</dbReference>
<feature type="transmembrane region" description="Helical" evidence="2">
    <location>
        <begin position="420"/>
        <end position="438"/>
    </location>
</feature>
<comment type="caution">
    <text evidence="3">The sequence shown here is derived from an EMBL/GenBank/DDBJ whole genome shotgun (WGS) entry which is preliminary data.</text>
</comment>
<feature type="transmembrane region" description="Helical" evidence="2">
    <location>
        <begin position="123"/>
        <end position="149"/>
    </location>
</feature>
<dbReference type="EMBL" id="JAHWZX010000002">
    <property type="protein sequence ID" value="MBW4329937.1"/>
    <property type="molecule type" value="Genomic_DNA"/>
</dbReference>
<feature type="transmembrane region" description="Helical" evidence="2">
    <location>
        <begin position="445"/>
        <end position="465"/>
    </location>
</feature>
<keyword evidence="2" id="KW-1133">Transmembrane helix</keyword>
<evidence type="ECO:0000313" key="4">
    <source>
        <dbReference type="Proteomes" id="UP001197214"/>
    </source>
</evidence>
<dbReference type="InterPro" id="IPR001734">
    <property type="entry name" value="Na/solute_symporter"/>
</dbReference>
<name>A0ABS6XID4_9SPHN</name>
<dbReference type="Pfam" id="PF00474">
    <property type="entry name" value="SSF"/>
    <property type="match status" value="1"/>
</dbReference>
<feature type="transmembrane region" description="Helical" evidence="2">
    <location>
        <begin position="282"/>
        <end position="307"/>
    </location>
</feature>
<sequence length="540" mass="57864">MHLATIDAIIVIVYFVAIFGLAQFVSREKAGHSKDSSDYFLASKNLPWWAIGASLIAANISAEQIVGMAGSGYAIGLAIASYEWMSALTILIVGKFFVPIFLENRIYTMPQFLEQRFGPTIRTIMAVFWLALYIFVNLTSIIWLGSIAVMQVTGIDQNVALVALGVFALLYQIRGGLKAVALTDIVQVTLLVFGGLVILAITLGRIGGDGGILAGFSTLSHRLPEHFKMILAPSSPFYKDLPGISVLVGGMWIANLSYWGFNQYIIQRALAAKSLGEAQKGVVFAAYLKLLTPLIIVVPGIAAVLLAPDLAKPDEAYPAMMRLLPSGLLGLVFAALVAAIIASTASKINSIATIFTLDIYAKIRGERSEAEDGAPAPVGEEQHLVRVGRISSTVALILALLSARPLLGSLDQAFQYIQEFSGFVTPGITVIFLLGLFWPRASEAGALTGAVASVAISLLFWWPTAWGGFAALNGIPFMNRMLIVFFAALALAMVVSLLRPGSADANRIRTTGISYRTSPVFNGLAIGVVCILVALYATWW</sequence>
<dbReference type="PANTHER" id="PTHR11819:SF195">
    <property type="entry name" value="SODIUM_GLUCOSE COTRANSPORTER 4"/>
    <property type="match status" value="1"/>
</dbReference>
<feature type="transmembrane region" description="Helical" evidence="2">
    <location>
        <begin position="185"/>
        <end position="206"/>
    </location>
</feature>
<proteinExistence type="inferred from homology"/>
<dbReference type="Proteomes" id="UP001197214">
    <property type="component" value="Unassembled WGS sequence"/>
</dbReference>
<evidence type="ECO:0000313" key="3">
    <source>
        <dbReference type="EMBL" id="MBW4329937.1"/>
    </source>
</evidence>
<feature type="transmembrane region" description="Helical" evidence="2">
    <location>
        <begin position="519"/>
        <end position="539"/>
    </location>
</feature>
<dbReference type="PROSITE" id="PS50283">
    <property type="entry name" value="NA_SOLUT_SYMP_3"/>
    <property type="match status" value="1"/>
</dbReference>
<dbReference type="RefSeq" id="WP_219237034.1">
    <property type="nucleotide sequence ID" value="NZ_JAHWZX010000002.1"/>
</dbReference>
<feature type="transmembrane region" description="Helical" evidence="2">
    <location>
        <begin position="155"/>
        <end position="173"/>
    </location>
</feature>
<dbReference type="PANTHER" id="PTHR11819">
    <property type="entry name" value="SOLUTE CARRIER FAMILY 5"/>
    <property type="match status" value="1"/>
</dbReference>
<feature type="transmembrane region" description="Helical" evidence="2">
    <location>
        <begin position="477"/>
        <end position="498"/>
    </location>
</feature>
<feature type="transmembrane region" description="Helical" evidence="2">
    <location>
        <begin position="241"/>
        <end position="261"/>
    </location>
</feature>
<evidence type="ECO:0000256" key="2">
    <source>
        <dbReference type="SAM" id="Phobius"/>
    </source>
</evidence>
<comment type="similarity">
    <text evidence="1">Belongs to the sodium:solute symporter (SSF) (TC 2.A.21) family.</text>
</comment>
<feature type="transmembrane region" description="Helical" evidence="2">
    <location>
        <begin position="6"/>
        <end position="25"/>
    </location>
</feature>
<keyword evidence="2" id="KW-0812">Transmembrane</keyword>
<keyword evidence="4" id="KW-1185">Reference proteome</keyword>